<name>A0A6C0CHQ4_9ZZZZ</name>
<dbReference type="AlphaFoldDB" id="A0A6C0CHQ4"/>
<accession>A0A6C0CHQ4</accession>
<reference evidence="1" key="1">
    <citation type="journal article" date="2020" name="Nature">
        <title>Giant virus diversity and host interactions through global metagenomics.</title>
        <authorList>
            <person name="Schulz F."/>
            <person name="Roux S."/>
            <person name="Paez-Espino D."/>
            <person name="Jungbluth S."/>
            <person name="Walsh D.A."/>
            <person name="Denef V.J."/>
            <person name="McMahon K.D."/>
            <person name="Konstantinidis K.T."/>
            <person name="Eloe-Fadrosh E.A."/>
            <person name="Kyrpides N.C."/>
            <person name="Woyke T."/>
        </authorList>
    </citation>
    <scope>NUCLEOTIDE SEQUENCE</scope>
    <source>
        <strain evidence="1">GVMAG-M-3300020728-1</strain>
    </source>
</reference>
<organism evidence="1">
    <name type="scientific">viral metagenome</name>
    <dbReference type="NCBI Taxonomy" id="1070528"/>
    <lineage>
        <taxon>unclassified sequences</taxon>
        <taxon>metagenomes</taxon>
        <taxon>organismal metagenomes</taxon>
    </lineage>
</organism>
<protein>
    <submittedName>
        <fullName evidence="1">Uncharacterized protein</fullName>
    </submittedName>
</protein>
<sequence length="125" mass="14708">MSKKVLISAFFDQFVSFSKELCAMYPDDPDFSMFSSTLGLMKMTNPSMVVKYVVDNVLQFEDKIMNSDESFFIDYKFEEYANHVDMNIFQKIRQYIESMSPASKEHVWKYIQNILRLAKAIHGEK</sequence>
<evidence type="ECO:0000313" key="1">
    <source>
        <dbReference type="EMBL" id="QHT03164.1"/>
    </source>
</evidence>
<proteinExistence type="predicted"/>
<dbReference type="EMBL" id="MN739407">
    <property type="protein sequence ID" value="QHT03164.1"/>
    <property type="molecule type" value="Genomic_DNA"/>
</dbReference>